<evidence type="ECO:0000313" key="5">
    <source>
        <dbReference type="Proteomes" id="UP000533080"/>
    </source>
</evidence>
<dbReference type="InterPro" id="IPR027417">
    <property type="entry name" value="P-loop_NTPase"/>
</dbReference>
<dbReference type="PROSITE" id="PS51902">
    <property type="entry name" value="CLPX_ZB"/>
    <property type="match status" value="1"/>
</dbReference>
<organism evidence="4 5">
    <name type="scientific">Myxococcus xanthus</name>
    <dbReference type="NCBI Taxonomy" id="34"/>
    <lineage>
        <taxon>Bacteria</taxon>
        <taxon>Pseudomonadati</taxon>
        <taxon>Myxococcota</taxon>
        <taxon>Myxococcia</taxon>
        <taxon>Myxococcales</taxon>
        <taxon>Cystobacterineae</taxon>
        <taxon>Myxococcaceae</taxon>
        <taxon>Myxococcus</taxon>
    </lineage>
</organism>
<feature type="domain" description="ClpX-type ZB" evidence="3">
    <location>
        <begin position="296"/>
        <end position="352"/>
    </location>
</feature>
<dbReference type="InterPro" id="IPR059188">
    <property type="entry name" value="Znf_CLPX-like"/>
</dbReference>
<keyword evidence="1" id="KW-0143">Chaperone</keyword>
<name>A0A7Y4MRN2_MYXXA</name>
<feature type="region of interest" description="Disordered" evidence="2">
    <location>
        <begin position="569"/>
        <end position="590"/>
    </location>
</feature>
<dbReference type="GO" id="GO:0046983">
    <property type="term" value="F:protein dimerization activity"/>
    <property type="evidence" value="ECO:0007669"/>
    <property type="project" value="UniProtKB-UniRule"/>
</dbReference>
<dbReference type="Proteomes" id="UP000533080">
    <property type="component" value="Unassembled WGS sequence"/>
</dbReference>
<protein>
    <recommendedName>
        <fullName evidence="3">ClpX-type ZB domain-containing protein</fullName>
    </recommendedName>
</protein>
<dbReference type="SMART" id="SM00994">
    <property type="entry name" value="zf-C4_ClpX"/>
    <property type="match status" value="1"/>
</dbReference>
<dbReference type="InterPro" id="IPR011990">
    <property type="entry name" value="TPR-like_helical_dom_sf"/>
</dbReference>
<feature type="compositionally biased region" description="Basic residues" evidence="2">
    <location>
        <begin position="580"/>
        <end position="590"/>
    </location>
</feature>
<comment type="similarity">
    <text evidence="1">Belongs to the ClpX chaperone family.</text>
</comment>
<proteinExistence type="inferred from homology"/>
<dbReference type="Gene3D" id="1.25.40.10">
    <property type="entry name" value="Tetratricopeptide repeat domain"/>
    <property type="match status" value="1"/>
</dbReference>
<dbReference type="GO" id="GO:0051082">
    <property type="term" value="F:unfolded protein binding"/>
    <property type="evidence" value="ECO:0007669"/>
    <property type="project" value="UniProtKB-UniRule"/>
</dbReference>
<dbReference type="GO" id="GO:0006457">
    <property type="term" value="P:protein folding"/>
    <property type="evidence" value="ECO:0007669"/>
    <property type="project" value="UniProtKB-UniRule"/>
</dbReference>
<dbReference type="Pfam" id="PF06689">
    <property type="entry name" value="zf-C4_ClpX"/>
    <property type="match status" value="1"/>
</dbReference>
<comment type="caution">
    <text evidence="4">The sequence shown here is derived from an EMBL/GenBank/DDBJ whole genome shotgun (WGS) entry which is preliminary data.</text>
</comment>
<evidence type="ECO:0000259" key="3">
    <source>
        <dbReference type="PROSITE" id="PS51902"/>
    </source>
</evidence>
<feature type="binding site" evidence="1">
    <location>
        <position position="336"/>
    </location>
    <ligand>
        <name>Zn(2+)</name>
        <dbReference type="ChEBI" id="CHEBI:29105"/>
    </ligand>
</feature>
<feature type="binding site" evidence="1">
    <location>
        <position position="313"/>
    </location>
    <ligand>
        <name>Zn(2+)</name>
        <dbReference type="ChEBI" id="CHEBI:29105"/>
    </ligand>
</feature>
<feature type="binding site" evidence="1">
    <location>
        <position position="333"/>
    </location>
    <ligand>
        <name>Zn(2+)</name>
        <dbReference type="ChEBI" id="CHEBI:29105"/>
    </ligand>
</feature>
<dbReference type="SUPFAM" id="SSF52540">
    <property type="entry name" value="P-loop containing nucleoside triphosphate hydrolases"/>
    <property type="match status" value="1"/>
</dbReference>
<dbReference type="Gene3D" id="6.20.220.10">
    <property type="entry name" value="ClpX chaperone, C4-type zinc finger domain"/>
    <property type="match status" value="1"/>
</dbReference>
<dbReference type="InterPro" id="IPR038366">
    <property type="entry name" value="Znf_CppX_C4_sf"/>
</dbReference>
<evidence type="ECO:0000256" key="2">
    <source>
        <dbReference type="SAM" id="MobiDB-lite"/>
    </source>
</evidence>
<reference evidence="4 5" key="1">
    <citation type="submission" date="2020-05" db="EMBL/GenBank/DDBJ databases">
        <authorList>
            <person name="Whitworth D."/>
        </authorList>
    </citation>
    <scope>NUCLEOTIDE SEQUENCE [LARGE SCALE GENOMIC DNA]</scope>
    <source>
        <strain evidence="4 5">AM005</strain>
    </source>
</reference>
<keyword evidence="1" id="KW-0479">Metal-binding</keyword>
<sequence length="590" mass="62291">MGALEPGWEAPGAGGRVRGPRAGASSRLGSPRMAENPRELIRAAQSAETQGDVARAVECLQKAAELYRQAGHSSRALQLLRHAQRLDGSRADIADAVNRLEWMPEPLLARPGTDVDDEEALPASGVVHSLASELLPDVVHRQRLIEDALREAALHAGDDAPRDAAQAWVIETEVAEDLQRLEVQIARIAGAVAGAEDSTSPPDATVDGQGGVASMPGWSTGGPGRNVPSAPMPAPEAASADKLQDGVGEQELLGVEASTTRLASTRAAGAAEEVPAGADILTDARLRRRREARIIERGPTRADAALDAWCSFCCRPRTDTGDLVAGPAGAFICKSCLLESQSLLGDVTLVPPPTVARPQRPVSPVLGLVGQGVTQALLTQSLEAHARTLLVIGPEGSGKSLWFQQLQREAVGVITPVADLDVTTSSRALLLVEDVDRLDAASHATLRAFLARDIRPVVLLSARGMRTEARGLSLRGDAFSVSVSTTAALAQAVRGAVPTDILEHVQVLLPLQVPTPSEFVEIARQRLASREPAVSVSEEVLMALAQEASRSPRAGHELHALLNRVPTGTWTMAPTVKPSPTRKARKKRTS</sequence>
<feature type="binding site" evidence="1">
    <location>
        <position position="310"/>
    </location>
    <ligand>
        <name>Zn(2+)</name>
        <dbReference type="ChEBI" id="CHEBI:29105"/>
    </ligand>
</feature>
<gene>
    <name evidence="4" type="ORF">HNV28_15635</name>
</gene>
<dbReference type="GO" id="GO:0008270">
    <property type="term" value="F:zinc ion binding"/>
    <property type="evidence" value="ECO:0007669"/>
    <property type="project" value="UniProtKB-UniRule"/>
</dbReference>
<feature type="region of interest" description="Disordered" evidence="2">
    <location>
        <begin position="192"/>
        <end position="242"/>
    </location>
</feature>
<feature type="region of interest" description="Disordered" evidence="2">
    <location>
        <begin position="1"/>
        <end position="35"/>
    </location>
</feature>
<keyword evidence="1" id="KW-0862">Zinc</keyword>
<accession>A0A7Y4MRN2</accession>
<evidence type="ECO:0000256" key="1">
    <source>
        <dbReference type="PROSITE-ProRule" id="PRU01250"/>
    </source>
</evidence>
<dbReference type="InterPro" id="IPR010603">
    <property type="entry name" value="Znf_CppX_C4"/>
</dbReference>
<dbReference type="AlphaFoldDB" id="A0A7Y4MRN2"/>
<dbReference type="EMBL" id="JABFNT010000044">
    <property type="protein sequence ID" value="NOJ79754.1"/>
    <property type="molecule type" value="Genomic_DNA"/>
</dbReference>
<evidence type="ECO:0000313" key="4">
    <source>
        <dbReference type="EMBL" id="NOJ79754.1"/>
    </source>
</evidence>